<dbReference type="GO" id="GO:0005525">
    <property type="term" value="F:GTP binding"/>
    <property type="evidence" value="ECO:0007669"/>
    <property type="project" value="UniProtKB-KW"/>
</dbReference>
<dbReference type="SUPFAM" id="SSF52540">
    <property type="entry name" value="P-loop containing nucleoside triphosphate hydrolases"/>
    <property type="match status" value="1"/>
</dbReference>
<name>A0A671L9R2_9TELE</name>
<evidence type="ECO:0000313" key="5">
    <source>
        <dbReference type="Ensembl" id="ENSSANP00000014856.1"/>
    </source>
</evidence>
<evidence type="ECO:0000256" key="3">
    <source>
        <dbReference type="ARBA" id="ARBA00023134"/>
    </source>
</evidence>
<evidence type="ECO:0000256" key="2">
    <source>
        <dbReference type="ARBA" id="ARBA00022741"/>
    </source>
</evidence>
<dbReference type="Pfam" id="PF04548">
    <property type="entry name" value="AIG1"/>
    <property type="match status" value="1"/>
</dbReference>
<dbReference type="Proteomes" id="UP000472260">
    <property type="component" value="Unassembled WGS sequence"/>
</dbReference>
<dbReference type="PANTHER" id="PTHR10903">
    <property type="entry name" value="GTPASE, IMAP FAMILY MEMBER-RELATED"/>
    <property type="match status" value="1"/>
</dbReference>
<protein>
    <submittedName>
        <fullName evidence="5">Zgc:195075</fullName>
    </submittedName>
</protein>
<dbReference type="FunFam" id="3.40.50.300:FF:000366">
    <property type="entry name" value="GTPase, IMAP family member 2"/>
    <property type="match status" value="1"/>
</dbReference>
<sequence>MTQQAQPSSWCLSQREKIVLFGKTGDGKSRAGNTILREKVFIPKASANSVTDQCERRQMKVHGRKITVIDTPGFFDTDHNDEETKSEIVKSLIECAPAVDAFIIVLKVGRHTRHENEVVQKLLNTLNEDALKRAVILFTFGDQLEGKTIKEFVKASSQLQELVDKCRGRGHFIDNKYREKKRIWGNKSNKVQVKNLLKTIDKMVKENGCYSNELLQMLEKEIQEERKLFMKKFLSSNRSGDRCSKGGEAMQRCFREEEEKTRGARKNLFIYESRFCLLTILMDSQVSKSMF</sequence>
<evidence type="ECO:0000313" key="6">
    <source>
        <dbReference type="Proteomes" id="UP000472260"/>
    </source>
</evidence>
<dbReference type="PROSITE" id="PS51720">
    <property type="entry name" value="G_AIG1"/>
    <property type="match status" value="1"/>
</dbReference>
<dbReference type="InterPro" id="IPR006703">
    <property type="entry name" value="G_AIG1"/>
</dbReference>
<dbReference type="Ensembl" id="ENSSANT00000015829.1">
    <property type="protein sequence ID" value="ENSSANP00000014856.1"/>
    <property type="gene ID" value="ENSSANG00000007845.1"/>
</dbReference>
<dbReference type="AlphaFoldDB" id="A0A671L9R2"/>
<dbReference type="InterPro" id="IPR027417">
    <property type="entry name" value="P-loop_NTPase"/>
</dbReference>
<feature type="domain" description="AIG1-type G" evidence="4">
    <location>
        <begin position="13"/>
        <end position="219"/>
    </location>
</feature>
<organism evidence="5 6">
    <name type="scientific">Sinocyclocheilus anshuiensis</name>
    <dbReference type="NCBI Taxonomy" id="1608454"/>
    <lineage>
        <taxon>Eukaryota</taxon>
        <taxon>Metazoa</taxon>
        <taxon>Chordata</taxon>
        <taxon>Craniata</taxon>
        <taxon>Vertebrata</taxon>
        <taxon>Euteleostomi</taxon>
        <taxon>Actinopterygii</taxon>
        <taxon>Neopterygii</taxon>
        <taxon>Teleostei</taxon>
        <taxon>Ostariophysi</taxon>
        <taxon>Cypriniformes</taxon>
        <taxon>Cyprinidae</taxon>
        <taxon>Cyprininae</taxon>
        <taxon>Sinocyclocheilus</taxon>
    </lineage>
</organism>
<reference evidence="5" key="2">
    <citation type="submission" date="2025-09" db="UniProtKB">
        <authorList>
            <consortium name="Ensembl"/>
        </authorList>
    </citation>
    <scope>IDENTIFICATION</scope>
</reference>
<dbReference type="InterPro" id="IPR045058">
    <property type="entry name" value="GIMA/IAN/Toc"/>
</dbReference>
<comment type="similarity">
    <text evidence="1">Belongs to the TRAFAC class TrmE-Era-EngA-EngB-Septin-like GTPase superfamily. AIG1/Toc34/Toc159-like paraseptin GTPase family. IAN subfamily.</text>
</comment>
<reference evidence="5" key="1">
    <citation type="submission" date="2025-08" db="UniProtKB">
        <authorList>
            <consortium name="Ensembl"/>
        </authorList>
    </citation>
    <scope>IDENTIFICATION</scope>
</reference>
<dbReference type="Gene3D" id="3.40.50.300">
    <property type="entry name" value="P-loop containing nucleotide triphosphate hydrolases"/>
    <property type="match status" value="1"/>
</dbReference>
<evidence type="ECO:0000256" key="1">
    <source>
        <dbReference type="ARBA" id="ARBA00008535"/>
    </source>
</evidence>
<accession>A0A671L9R2</accession>
<keyword evidence="3" id="KW-0342">GTP-binding</keyword>
<keyword evidence="6" id="KW-1185">Reference proteome</keyword>
<evidence type="ECO:0000259" key="4">
    <source>
        <dbReference type="PROSITE" id="PS51720"/>
    </source>
</evidence>
<keyword evidence="2" id="KW-0547">Nucleotide-binding</keyword>
<dbReference type="PANTHER" id="PTHR10903:SF62">
    <property type="entry name" value="GTPASE IMAP FAMILY MEMBER 4-LIKE-RELATED"/>
    <property type="match status" value="1"/>
</dbReference>
<proteinExistence type="inferred from homology"/>